<comment type="catalytic activity">
    <reaction evidence="1">
        <text>ATP + protein L-histidine = ADP + protein N-phospho-L-histidine.</text>
        <dbReference type="EC" id="2.7.13.3"/>
    </reaction>
</comment>
<dbReference type="AlphaFoldDB" id="A0A4Q5LT78"/>
<keyword evidence="6" id="KW-0902">Two-component regulatory system</keyword>
<evidence type="ECO:0000313" key="9">
    <source>
        <dbReference type="EMBL" id="RYU92818.1"/>
    </source>
</evidence>
<dbReference type="Proteomes" id="UP000293162">
    <property type="component" value="Unassembled WGS sequence"/>
</dbReference>
<dbReference type="InterPro" id="IPR050351">
    <property type="entry name" value="BphY/WalK/GraS-like"/>
</dbReference>
<dbReference type="GO" id="GO:0004721">
    <property type="term" value="F:phosphoprotein phosphatase activity"/>
    <property type="evidence" value="ECO:0007669"/>
    <property type="project" value="TreeGrafter"/>
</dbReference>
<evidence type="ECO:0000256" key="2">
    <source>
        <dbReference type="ARBA" id="ARBA00012438"/>
    </source>
</evidence>
<dbReference type="SMART" id="SM00387">
    <property type="entry name" value="HATPase_c"/>
    <property type="match status" value="1"/>
</dbReference>
<keyword evidence="7" id="KW-0812">Transmembrane</keyword>
<dbReference type="InterPro" id="IPR005467">
    <property type="entry name" value="His_kinase_dom"/>
</dbReference>
<evidence type="ECO:0000259" key="8">
    <source>
        <dbReference type="PROSITE" id="PS50109"/>
    </source>
</evidence>
<dbReference type="CDD" id="cd00082">
    <property type="entry name" value="HisKA"/>
    <property type="match status" value="1"/>
</dbReference>
<dbReference type="PRINTS" id="PR00344">
    <property type="entry name" value="BCTRLSENSOR"/>
</dbReference>
<dbReference type="CDD" id="cd00075">
    <property type="entry name" value="HATPase"/>
    <property type="match status" value="1"/>
</dbReference>
<proteinExistence type="predicted"/>
<dbReference type="Gene3D" id="3.30.565.10">
    <property type="entry name" value="Histidine kinase-like ATPase, C-terminal domain"/>
    <property type="match status" value="1"/>
</dbReference>
<dbReference type="InterPro" id="IPR003594">
    <property type="entry name" value="HATPase_dom"/>
</dbReference>
<evidence type="ECO:0000256" key="6">
    <source>
        <dbReference type="ARBA" id="ARBA00023012"/>
    </source>
</evidence>
<dbReference type="EMBL" id="SEWF01000070">
    <property type="protein sequence ID" value="RYU92818.1"/>
    <property type="molecule type" value="Genomic_DNA"/>
</dbReference>
<reference evidence="9 10" key="1">
    <citation type="submission" date="2019-02" db="EMBL/GenBank/DDBJ databases">
        <title>Bacterial novel species Emticicia sp. 17J42-9 isolated from soil.</title>
        <authorList>
            <person name="Jung H.-Y."/>
        </authorList>
    </citation>
    <scope>NUCLEOTIDE SEQUENCE [LARGE SCALE GENOMIC DNA]</scope>
    <source>
        <strain evidence="9 10">17J42-9</strain>
    </source>
</reference>
<dbReference type="GO" id="GO:0016036">
    <property type="term" value="P:cellular response to phosphate starvation"/>
    <property type="evidence" value="ECO:0007669"/>
    <property type="project" value="TreeGrafter"/>
</dbReference>
<evidence type="ECO:0000256" key="5">
    <source>
        <dbReference type="ARBA" id="ARBA00022777"/>
    </source>
</evidence>
<dbReference type="OrthoDB" id="9813151at2"/>
<comment type="caution">
    <text evidence="9">The sequence shown here is derived from an EMBL/GenBank/DDBJ whole genome shotgun (WGS) entry which is preliminary data.</text>
</comment>
<evidence type="ECO:0000313" key="10">
    <source>
        <dbReference type="Proteomes" id="UP000293162"/>
    </source>
</evidence>
<feature type="transmembrane region" description="Helical" evidence="7">
    <location>
        <begin position="33"/>
        <end position="59"/>
    </location>
</feature>
<keyword evidence="10" id="KW-1185">Reference proteome</keyword>
<dbReference type="InterPro" id="IPR036890">
    <property type="entry name" value="HATPase_C_sf"/>
</dbReference>
<feature type="domain" description="Histidine kinase" evidence="8">
    <location>
        <begin position="125"/>
        <end position="344"/>
    </location>
</feature>
<dbReference type="InterPro" id="IPR004358">
    <property type="entry name" value="Sig_transdc_His_kin-like_C"/>
</dbReference>
<keyword evidence="5" id="KW-0418">Kinase</keyword>
<dbReference type="RefSeq" id="WP_130024010.1">
    <property type="nucleotide sequence ID" value="NZ_SEWF01000070.1"/>
</dbReference>
<keyword evidence="7" id="KW-0472">Membrane</keyword>
<keyword evidence="7" id="KW-1133">Transmembrane helix</keyword>
<evidence type="ECO:0000256" key="4">
    <source>
        <dbReference type="ARBA" id="ARBA00022679"/>
    </source>
</evidence>
<dbReference type="PANTHER" id="PTHR45453">
    <property type="entry name" value="PHOSPHATE REGULON SENSOR PROTEIN PHOR"/>
    <property type="match status" value="1"/>
</dbReference>
<organism evidence="9 10">
    <name type="scientific">Emticicia agri</name>
    <dbReference type="NCBI Taxonomy" id="2492393"/>
    <lineage>
        <taxon>Bacteria</taxon>
        <taxon>Pseudomonadati</taxon>
        <taxon>Bacteroidota</taxon>
        <taxon>Cytophagia</taxon>
        <taxon>Cytophagales</taxon>
        <taxon>Leadbetterellaceae</taxon>
        <taxon>Emticicia</taxon>
    </lineage>
</organism>
<dbReference type="Pfam" id="PF02518">
    <property type="entry name" value="HATPase_c"/>
    <property type="match status" value="1"/>
</dbReference>
<keyword evidence="4" id="KW-0808">Transferase</keyword>
<sequence length="358" mass="40667">MSFSPRIIAFFLAVLITTVSIVFLSFVPNVSAAMLFVVGVSSFFASFFFVFYTIDILVFREVEQIYKTIQKLKIRDFDISRKTLIRSVNPIKKLNSEISTYVARKQQEIDELKKMEVFRREFLADVSHELKTPIFAAQGFIHTLLDGAMEDPVILERFLNKAAKSLDGLDALVRDLVTLSQVEKGDLKMHFETTDLRHITEEIFEQLESKAKTRGVTLKIKPKELQAAWVTADKQRISQVITNLVDNAIKYGKENGKIIVEIEEEKKYFQVSIEDDGPGISPEHLSRIFERFYRIDKSRSRETGGTGLGLAIVKHILNAHHSKISVTSKIDKGTRFTFKLPVAGELIPNKEGGKVAQH</sequence>
<dbReference type="FunFam" id="3.30.565.10:FF:000006">
    <property type="entry name" value="Sensor histidine kinase WalK"/>
    <property type="match status" value="1"/>
</dbReference>
<gene>
    <name evidence="9" type="ORF">EWM59_25210</name>
</gene>
<dbReference type="GO" id="GO:0005886">
    <property type="term" value="C:plasma membrane"/>
    <property type="evidence" value="ECO:0007669"/>
    <property type="project" value="TreeGrafter"/>
</dbReference>
<evidence type="ECO:0000256" key="3">
    <source>
        <dbReference type="ARBA" id="ARBA00022553"/>
    </source>
</evidence>
<name>A0A4Q5LT78_9BACT</name>
<dbReference type="PROSITE" id="PS50109">
    <property type="entry name" value="HIS_KIN"/>
    <property type="match status" value="1"/>
</dbReference>
<protein>
    <recommendedName>
        <fullName evidence="2">histidine kinase</fullName>
        <ecNumber evidence="2">2.7.13.3</ecNumber>
    </recommendedName>
</protein>
<dbReference type="PANTHER" id="PTHR45453:SF1">
    <property type="entry name" value="PHOSPHATE REGULON SENSOR PROTEIN PHOR"/>
    <property type="match status" value="1"/>
</dbReference>
<dbReference type="InterPro" id="IPR003661">
    <property type="entry name" value="HisK_dim/P_dom"/>
</dbReference>
<dbReference type="EC" id="2.7.13.3" evidence="2"/>
<dbReference type="SUPFAM" id="SSF55874">
    <property type="entry name" value="ATPase domain of HSP90 chaperone/DNA topoisomerase II/histidine kinase"/>
    <property type="match status" value="1"/>
</dbReference>
<feature type="transmembrane region" description="Helical" evidence="7">
    <location>
        <begin position="7"/>
        <end position="27"/>
    </location>
</feature>
<evidence type="ECO:0000256" key="1">
    <source>
        <dbReference type="ARBA" id="ARBA00000085"/>
    </source>
</evidence>
<dbReference type="Pfam" id="PF00512">
    <property type="entry name" value="HisKA"/>
    <property type="match status" value="1"/>
</dbReference>
<dbReference type="GO" id="GO:0000155">
    <property type="term" value="F:phosphorelay sensor kinase activity"/>
    <property type="evidence" value="ECO:0007669"/>
    <property type="project" value="InterPro"/>
</dbReference>
<accession>A0A4Q5LT78</accession>
<dbReference type="SMART" id="SM00388">
    <property type="entry name" value="HisKA"/>
    <property type="match status" value="1"/>
</dbReference>
<dbReference type="InterPro" id="IPR036097">
    <property type="entry name" value="HisK_dim/P_sf"/>
</dbReference>
<dbReference type="SUPFAM" id="SSF47384">
    <property type="entry name" value="Homodimeric domain of signal transducing histidine kinase"/>
    <property type="match status" value="1"/>
</dbReference>
<dbReference type="Gene3D" id="1.10.287.130">
    <property type="match status" value="1"/>
</dbReference>
<evidence type="ECO:0000256" key="7">
    <source>
        <dbReference type="SAM" id="Phobius"/>
    </source>
</evidence>
<keyword evidence="3" id="KW-0597">Phosphoprotein</keyword>